<feature type="transmembrane region" description="Helical" evidence="1">
    <location>
        <begin position="328"/>
        <end position="347"/>
    </location>
</feature>
<dbReference type="Proteomes" id="UP000070442">
    <property type="component" value="Unassembled WGS sequence"/>
</dbReference>
<feature type="transmembrane region" description="Helical" evidence="1">
    <location>
        <begin position="290"/>
        <end position="307"/>
    </location>
</feature>
<keyword evidence="1" id="KW-0472">Membrane</keyword>
<feature type="transmembrane region" description="Helical" evidence="1">
    <location>
        <begin position="264"/>
        <end position="284"/>
    </location>
</feature>
<reference evidence="3" key="1">
    <citation type="submission" date="2016-01" db="EMBL/GenBank/DDBJ databases">
        <authorList>
            <person name="Mitreva M."/>
            <person name="Pepin K.H."/>
            <person name="Mihindukulasuriya K.A."/>
            <person name="Fulton R."/>
            <person name="Fronick C."/>
            <person name="O'Laughlin M."/>
            <person name="Miner T."/>
            <person name="Herter B."/>
            <person name="Rosa B.A."/>
            <person name="Cordes M."/>
            <person name="Tomlinson C."/>
            <person name="Wollam A."/>
            <person name="Palsikar V.B."/>
            <person name="Mardis E.R."/>
            <person name="Wilson R.K."/>
        </authorList>
    </citation>
    <scope>NUCLEOTIDE SEQUENCE [LARGE SCALE GENOMIC DNA]</scope>
    <source>
        <strain evidence="3">DNF00729</strain>
    </source>
</reference>
<comment type="caution">
    <text evidence="2">The sequence shown here is derived from an EMBL/GenBank/DDBJ whole genome shotgun (WGS) entry which is preliminary data.</text>
</comment>
<keyword evidence="1" id="KW-1133">Transmembrane helix</keyword>
<dbReference type="PATRIC" id="fig|755172.3.peg.752"/>
<name>A0A134AH59_9FIRM</name>
<dbReference type="AlphaFoldDB" id="A0A134AH59"/>
<organism evidence="2 3">
    <name type="scientific">Aedoeadaptatus coxii</name>
    <dbReference type="NCBI Taxonomy" id="755172"/>
    <lineage>
        <taxon>Bacteria</taxon>
        <taxon>Bacillati</taxon>
        <taxon>Bacillota</taxon>
        <taxon>Tissierellia</taxon>
        <taxon>Tissierellales</taxon>
        <taxon>Peptoniphilaceae</taxon>
        <taxon>Aedoeadaptatus</taxon>
    </lineage>
</organism>
<keyword evidence="1" id="KW-0812">Transmembrane</keyword>
<feature type="transmembrane region" description="Helical" evidence="1">
    <location>
        <begin position="237"/>
        <end position="257"/>
    </location>
</feature>
<protein>
    <submittedName>
        <fullName evidence="2">Uncharacterized protein</fullName>
    </submittedName>
</protein>
<evidence type="ECO:0000313" key="3">
    <source>
        <dbReference type="Proteomes" id="UP000070442"/>
    </source>
</evidence>
<dbReference type="EMBL" id="LSDG01000023">
    <property type="protein sequence ID" value="KXB67057.1"/>
    <property type="molecule type" value="Genomic_DNA"/>
</dbReference>
<evidence type="ECO:0000256" key="1">
    <source>
        <dbReference type="SAM" id="Phobius"/>
    </source>
</evidence>
<dbReference type="STRING" id="755172.HMPREF1863_00783"/>
<gene>
    <name evidence="2" type="ORF">HMPREF1863_00783</name>
</gene>
<proteinExistence type="predicted"/>
<accession>A0A134AH59</accession>
<keyword evidence="3" id="KW-1185">Reference proteome</keyword>
<sequence length="348" mass="38839">MNRGKTMQKQMKNGIIFVVFLLLCFLLTLTPLVSEQSLFLTKDLNRSDFDGLIFDEPANIDHLQITRRLEGSDPILYRYDVKFHYEGSPSNLRILGKVAEPVFFPEGTSPSKSKVVLKGEYEKINSAVKESLQLNKILEKLGYKLQPASELRVPLDENTEDYVFSVITKPATVAVRSGRTLADVGVFITNGKMDKFTDALDVKDKGVKPQITTKTQSGTYINSLELIDGGVQSRLTLLRSVSVIICAASAVCGLLIIFTNRKKLLPGIYGAMMLFLLALPKAMLKSPNNWATFVAFPLFAFGGYILFKLMQRPNFQVKSVDFRQGVGMAILIFVISTYLFAVTKGFYL</sequence>
<evidence type="ECO:0000313" key="2">
    <source>
        <dbReference type="EMBL" id="KXB67057.1"/>
    </source>
</evidence>